<dbReference type="AlphaFoldDB" id="A0A4C1Z699"/>
<proteinExistence type="predicted"/>
<protein>
    <submittedName>
        <fullName evidence="1">Uncharacterized protein</fullName>
    </submittedName>
</protein>
<evidence type="ECO:0000313" key="1">
    <source>
        <dbReference type="EMBL" id="GBP82135.1"/>
    </source>
</evidence>
<name>A0A4C1Z699_EUMVA</name>
<organism evidence="1 2">
    <name type="scientific">Eumeta variegata</name>
    <name type="common">Bagworm moth</name>
    <name type="synonym">Eumeta japonica</name>
    <dbReference type="NCBI Taxonomy" id="151549"/>
    <lineage>
        <taxon>Eukaryota</taxon>
        <taxon>Metazoa</taxon>
        <taxon>Ecdysozoa</taxon>
        <taxon>Arthropoda</taxon>
        <taxon>Hexapoda</taxon>
        <taxon>Insecta</taxon>
        <taxon>Pterygota</taxon>
        <taxon>Neoptera</taxon>
        <taxon>Endopterygota</taxon>
        <taxon>Lepidoptera</taxon>
        <taxon>Glossata</taxon>
        <taxon>Ditrysia</taxon>
        <taxon>Tineoidea</taxon>
        <taxon>Psychidae</taxon>
        <taxon>Oiketicinae</taxon>
        <taxon>Eumeta</taxon>
    </lineage>
</organism>
<evidence type="ECO:0000313" key="2">
    <source>
        <dbReference type="Proteomes" id="UP000299102"/>
    </source>
</evidence>
<gene>
    <name evidence="1" type="ORF">EVAR_62188_1</name>
</gene>
<sequence>MRTESPHAKYRARNFDGALPGDWPRTMRTGVNFWMRFKSLHAAPTQVGDFSADDRCRQCDNVRNQRMCEVRNNLLVDLARVRVLYVLIGMLYINR</sequence>
<accession>A0A4C1Z699</accession>
<keyword evidence="2" id="KW-1185">Reference proteome</keyword>
<comment type="caution">
    <text evidence="1">The sequence shown here is derived from an EMBL/GenBank/DDBJ whole genome shotgun (WGS) entry which is preliminary data.</text>
</comment>
<dbReference type="EMBL" id="BGZK01001549">
    <property type="protein sequence ID" value="GBP82135.1"/>
    <property type="molecule type" value="Genomic_DNA"/>
</dbReference>
<dbReference type="Proteomes" id="UP000299102">
    <property type="component" value="Unassembled WGS sequence"/>
</dbReference>
<reference evidence="1 2" key="1">
    <citation type="journal article" date="2019" name="Commun. Biol.">
        <title>The bagworm genome reveals a unique fibroin gene that provides high tensile strength.</title>
        <authorList>
            <person name="Kono N."/>
            <person name="Nakamura H."/>
            <person name="Ohtoshi R."/>
            <person name="Tomita M."/>
            <person name="Numata K."/>
            <person name="Arakawa K."/>
        </authorList>
    </citation>
    <scope>NUCLEOTIDE SEQUENCE [LARGE SCALE GENOMIC DNA]</scope>
</reference>